<dbReference type="Pfam" id="PF01485">
    <property type="entry name" value="IBR"/>
    <property type="match status" value="1"/>
</dbReference>
<evidence type="ECO:0000256" key="3">
    <source>
        <dbReference type="ARBA" id="ARBA00012251"/>
    </source>
</evidence>
<keyword evidence="13" id="KW-1185">Reference proteome</keyword>
<comment type="catalytic activity">
    <reaction evidence="1">
        <text>[E2 ubiquitin-conjugating enzyme]-S-ubiquitinyl-L-cysteine + [acceptor protein]-L-lysine = [E2 ubiquitin-conjugating enzyme]-L-cysteine + [acceptor protein]-N(6)-ubiquitinyl-L-lysine.</text>
        <dbReference type="EC" id="2.3.2.31"/>
    </reaction>
</comment>
<proteinExistence type="predicted"/>
<sequence length="875" mass="102498">MPSHFDDVIPVGRRSEKDVRIHRNIRRKVGPDFLSKELVSSYTPHQNFYEYDLASGWYRQGRLSRTELSRYGIPYAYVNAFPFNIRQFDIRLSLKKKKRWMIGEALKDNIWKYQDDENKLRVSYIRAQASHVRKAYRWEQIDESLPKKDTEVITTSAFGTRHWRNVYTNHADLLRKPMPPKRICGRDNPEYTKLRDYTTHDEQCLHIVYTETVHKISKKEDTKMGGVERYEKKKARRGFIAPNADVRTISTGEHLTEYSETIKFVDDRPVEEDSVRNESRPNCKFCLADFITERRTRSNRKKKLKVNPEYSECSYLPRKASSEDFVSNTDTPAPSKSEWSVESSVEHPPTGKLSYYPDPLPTYTFTLENNAEYERLITLLAAFAKKIERSHPKTFLYVSTGENYPFKWKQFQDFHGFVCFRFAAEGDPSRISPNVVRLTFNSDNSNLPGIAEIPQQLVAPIDLRPILPADCFYSGDFYDENDCQRTAVAKWLEVQNAESSTIPISYYCDVCDGENTDGFSLGCGHFYCSHCWLSYSTLQIESGQAPITCMNTKCECVLEFDHLLTFLPYELCLRYEKLVWEKIVMQKNWLYCENCQRVIHVNIDGTKRRREVFHPAIVCKCGHSHCVQCKRSWHWPLSCNVAERYNDVLENYGEGTSCAVQRIKVSMRRCPWCRSFCERSDGCNHMICRCKHEFCYGCGDAWDDEDHSECDQERMTNMMPLYMVDLVSHPNGDVLHEFITENWELRYLKTPNQRRKLRNDIDWMENEADITAITYLAAHHVMESCEVALFLLKRKMNEKFVVEETRSAYSNDFAVSRSNSQSEFLVNLTKRIRFVLSRLYTAMHNSKDLSRVILLRGLLVRTIKCMFIPHHMVVE</sequence>
<dbReference type="InterPro" id="IPR013083">
    <property type="entry name" value="Znf_RING/FYVE/PHD"/>
</dbReference>
<evidence type="ECO:0000256" key="6">
    <source>
        <dbReference type="ARBA" id="ARBA00022737"/>
    </source>
</evidence>
<reference evidence="12 13" key="1">
    <citation type="submission" date="2024-08" db="EMBL/GenBank/DDBJ databases">
        <title>Gnathostoma spinigerum genome.</title>
        <authorList>
            <person name="Gonzalez-Bertolin B."/>
            <person name="Monzon S."/>
            <person name="Zaballos A."/>
            <person name="Jimenez P."/>
            <person name="Dekumyoy P."/>
            <person name="Varona S."/>
            <person name="Cuesta I."/>
            <person name="Sumanam S."/>
            <person name="Adisakwattana P."/>
            <person name="Gasser R.B."/>
            <person name="Hernandez-Gonzalez A."/>
            <person name="Young N.D."/>
            <person name="Perteguer M.J."/>
        </authorList>
    </citation>
    <scope>NUCLEOTIDE SEQUENCE [LARGE SCALE GENOMIC DNA]</scope>
    <source>
        <strain evidence="12">AL3</strain>
        <tissue evidence="12">Liver</tissue>
    </source>
</reference>
<evidence type="ECO:0000256" key="10">
    <source>
        <dbReference type="SAM" id="MobiDB-lite"/>
    </source>
</evidence>
<keyword evidence="9" id="KW-0862">Zinc</keyword>
<dbReference type="InterPro" id="IPR044066">
    <property type="entry name" value="TRIAD_supradom"/>
</dbReference>
<evidence type="ECO:0000256" key="5">
    <source>
        <dbReference type="ARBA" id="ARBA00022723"/>
    </source>
</evidence>
<dbReference type="EMBL" id="JBGFUD010002723">
    <property type="protein sequence ID" value="MFH4977926.1"/>
    <property type="molecule type" value="Genomic_DNA"/>
</dbReference>
<evidence type="ECO:0000313" key="12">
    <source>
        <dbReference type="EMBL" id="MFH4977926.1"/>
    </source>
</evidence>
<feature type="region of interest" description="Disordered" evidence="10">
    <location>
        <begin position="323"/>
        <end position="344"/>
    </location>
</feature>
<dbReference type="SUPFAM" id="SSF57850">
    <property type="entry name" value="RING/U-box"/>
    <property type="match status" value="3"/>
</dbReference>
<dbReference type="Proteomes" id="UP001608902">
    <property type="component" value="Unassembled WGS sequence"/>
</dbReference>
<dbReference type="AlphaFoldDB" id="A0ABD6EFC7"/>
<name>A0ABD6EFC7_9BILA</name>
<dbReference type="EC" id="2.3.2.31" evidence="3"/>
<dbReference type="InterPro" id="IPR031127">
    <property type="entry name" value="E3_UB_ligase_RBR"/>
</dbReference>
<dbReference type="CDD" id="cd20335">
    <property type="entry name" value="BRcat_RBR"/>
    <property type="match status" value="1"/>
</dbReference>
<dbReference type="CDD" id="cd22584">
    <property type="entry name" value="Rcat_RBR_unk"/>
    <property type="match status" value="1"/>
</dbReference>
<evidence type="ECO:0000256" key="9">
    <source>
        <dbReference type="ARBA" id="ARBA00022833"/>
    </source>
</evidence>
<dbReference type="PROSITE" id="PS51873">
    <property type="entry name" value="TRIAD"/>
    <property type="match status" value="1"/>
</dbReference>
<dbReference type="InterPro" id="IPR002867">
    <property type="entry name" value="IBR_dom"/>
</dbReference>
<evidence type="ECO:0000256" key="4">
    <source>
        <dbReference type="ARBA" id="ARBA00022679"/>
    </source>
</evidence>
<evidence type="ECO:0000256" key="2">
    <source>
        <dbReference type="ARBA" id="ARBA00004906"/>
    </source>
</evidence>
<dbReference type="Gene3D" id="1.20.120.1750">
    <property type="match status" value="1"/>
</dbReference>
<gene>
    <name evidence="12" type="ORF">AB6A40_004635</name>
</gene>
<accession>A0ABD6EFC7</accession>
<feature type="domain" description="RING-type" evidence="11">
    <location>
        <begin position="504"/>
        <end position="714"/>
    </location>
</feature>
<evidence type="ECO:0000313" key="13">
    <source>
        <dbReference type="Proteomes" id="UP001608902"/>
    </source>
</evidence>
<keyword evidence="6" id="KW-0677">Repeat</keyword>
<dbReference type="InterPro" id="IPR054694">
    <property type="entry name" value="Parkin-like_IBR"/>
</dbReference>
<keyword evidence="7" id="KW-0863">Zinc-finger</keyword>
<evidence type="ECO:0000256" key="7">
    <source>
        <dbReference type="ARBA" id="ARBA00022771"/>
    </source>
</evidence>
<evidence type="ECO:0000259" key="11">
    <source>
        <dbReference type="PROSITE" id="PS51873"/>
    </source>
</evidence>
<keyword evidence="4" id="KW-0808">Transferase</keyword>
<keyword evidence="5" id="KW-0479">Metal-binding</keyword>
<keyword evidence="8" id="KW-0833">Ubl conjugation pathway</keyword>
<evidence type="ECO:0000256" key="1">
    <source>
        <dbReference type="ARBA" id="ARBA00001798"/>
    </source>
</evidence>
<dbReference type="GO" id="GO:0061630">
    <property type="term" value="F:ubiquitin protein ligase activity"/>
    <property type="evidence" value="ECO:0007669"/>
    <property type="project" value="UniProtKB-EC"/>
</dbReference>
<comment type="caution">
    <text evidence="12">The sequence shown here is derived from an EMBL/GenBank/DDBJ whole genome shotgun (WGS) entry which is preliminary data.</text>
</comment>
<evidence type="ECO:0000256" key="8">
    <source>
        <dbReference type="ARBA" id="ARBA00022786"/>
    </source>
</evidence>
<dbReference type="SMART" id="SM00647">
    <property type="entry name" value="IBR"/>
    <property type="match status" value="2"/>
</dbReference>
<dbReference type="PANTHER" id="PTHR11685">
    <property type="entry name" value="RBR FAMILY RING FINGER AND IBR DOMAIN-CONTAINING"/>
    <property type="match status" value="1"/>
</dbReference>
<dbReference type="GO" id="GO:0008270">
    <property type="term" value="F:zinc ion binding"/>
    <property type="evidence" value="ECO:0007669"/>
    <property type="project" value="UniProtKB-KW"/>
</dbReference>
<dbReference type="Gene3D" id="3.30.40.10">
    <property type="entry name" value="Zinc/RING finger domain, C3HC4 (zinc finger)"/>
    <property type="match status" value="1"/>
</dbReference>
<comment type="pathway">
    <text evidence="2">Protein modification; protein ubiquitination.</text>
</comment>
<organism evidence="12 13">
    <name type="scientific">Gnathostoma spinigerum</name>
    <dbReference type="NCBI Taxonomy" id="75299"/>
    <lineage>
        <taxon>Eukaryota</taxon>
        <taxon>Metazoa</taxon>
        <taxon>Ecdysozoa</taxon>
        <taxon>Nematoda</taxon>
        <taxon>Chromadorea</taxon>
        <taxon>Rhabditida</taxon>
        <taxon>Spirurina</taxon>
        <taxon>Gnathostomatomorpha</taxon>
        <taxon>Gnathostomatoidea</taxon>
        <taxon>Gnathostomatidae</taxon>
        <taxon>Gnathostoma</taxon>
    </lineage>
</organism>
<protein>
    <recommendedName>
        <fullName evidence="3">RBR-type E3 ubiquitin transferase</fullName>
        <ecNumber evidence="3">2.3.2.31</ecNumber>
    </recommendedName>
</protein>
<feature type="compositionally biased region" description="Polar residues" evidence="10">
    <location>
        <begin position="324"/>
        <end position="334"/>
    </location>
</feature>
<dbReference type="Pfam" id="PF22605">
    <property type="entry name" value="IBR_2"/>
    <property type="match status" value="1"/>
</dbReference>